<protein>
    <submittedName>
        <fullName evidence="2">Uncharacterized protein</fullName>
    </submittedName>
</protein>
<accession>A0AAV4SLZ8</accession>
<dbReference type="Proteomes" id="UP001054837">
    <property type="component" value="Unassembled WGS sequence"/>
</dbReference>
<gene>
    <name evidence="2" type="ORF">CDAR_595461</name>
</gene>
<name>A0AAV4SLZ8_9ARAC</name>
<keyword evidence="3" id="KW-1185">Reference proteome</keyword>
<evidence type="ECO:0000256" key="1">
    <source>
        <dbReference type="SAM" id="MobiDB-lite"/>
    </source>
</evidence>
<evidence type="ECO:0000313" key="3">
    <source>
        <dbReference type="Proteomes" id="UP001054837"/>
    </source>
</evidence>
<evidence type="ECO:0000313" key="2">
    <source>
        <dbReference type="EMBL" id="GIY33567.1"/>
    </source>
</evidence>
<feature type="region of interest" description="Disordered" evidence="1">
    <location>
        <begin position="1"/>
        <end position="31"/>
    </location>
</feature>
<organism evidence="2 3">
    <name type="scientific">Caerostris darwini</name>
    <dbReference type="NCBI Taxonomy" id="1538125"/>
    <lineage>
        <taxon>Eukaryota</taxon>
        <taxon>Metazoa</taxon>
        <taxon>Ecdysozoa</taxon>
        <taxon>Arthropoda</taxon>
        <taxon>Chelicerata</taxon>
        <taxon>Arachnida</taxon>
        <taxon>Araneae</taxon>
        <taxon>Araneomorphae</taxon>
        <taxon>Entelegynae</taxon>
        <taxon>Araneoidea</taxon>
        <taxon>Araneidae</taxon>
        <taxon>Caerostris</taxon>
    </lineage>
</organism>
<dbReference type="EMBL" id="BPLQ01007950">
    <property type="protein sequence ID" value="GIY33567.1"/>
    <property type="molecule type" value="Genomic_DNA"/>
</dbReference>
<proteinExistence type="predicted"/>
<sequence>MGVDDERKMESGVDMSRGHDSSSSGWHERTDAGAGIEPACFQERLLLAKENLELSSCLSLHFERARRSFAVKEQIRRGSHLREWHYRLLMEGGGDPVIESRRGQITSERVLCLSKECSVPSTGIPPFRTQ</sequence>
<comment type="caution">
    <text evidence="2">The sequence shown here is derived from an EMBL/GenBank/DDBJ whole genome shotgun (WGS) entry which is preliminary data.</text>
</comment>
<dbReference type="AlphaFoldDB" id="A0AAV4SLZ8"/>
<reference evidence="2 3" key="1">
    <citation type="submission" date="2021-06" db="EMBL/GenBank/DDBJ databases">
        <title>Caerostris darwini draft genome.</title>
        <authorList>
            <person name="Kono N."/>
            <person name="Arakawa K."/>
        </authorList>
    </citation>
    <scope>NUCLEOTIDE SEQUENCE [LARGE SCALE GENOMIC DNA]</scope>
</reference>